<accession>L1JHN2</accession>
<reference evidence="7" key="3">
    <citation type="submission" date="2015-06" db="UniProtKB">
        <authorList>
            <consortium name="EnsemblProtists"/>
        </authorList>
    </citation>
    <scope>IDENTIFICATION</scope>
</reference>
<dbReference type="RefSeq" id="XP_005834986.1">
    <property type="nucleotide sequence ID" value="XM_005834929.1"/>
</dbReference>
<proteinExistence type="predicted"/>
<dbReference type="Proteomes" id="UP000011087">
    <property type="component" value="Unassembled WGS sequence"/>
</dbReference>
<dbReference type="eggNOG" id="KOG2614">
    <property type="taxonomic scope" value="Eukaryota"/>
</dbReference>
<evidence type="ECO:0000256" key="1">
    <source>
        <dbReference type="ARBA" id="ARBA00022630"/>
    </source>
</evidence>
<keyword evidence="1" id="KW-0285">Flavoprotein</keyword>
<dbReference type="OrthoDB" id="10266979at2759"/>
<dbReference type="OMA" id="AIQDAYC"/>
<reference evidence="6 8" key="1">
    <citation type="journal article" date="2012" name="Nature">
        <title>Algal genomes reveal evolutionary mosaicism and the fate of nucleomorphs.</title>
        <authorList>
            <consortium name="DOE Joint Genome Institute"/>
            <person name="Curtis B.A."/>
            <person name="Tanifuji G."/>
            <person name="Burki F."/>
            <person name="Gruber A."/>
            <person name="Irimia M."/>
            <person name="Maruyama S."/>
            <person name="Arias M.C."/>
            <person name="Ball S.G."/>
            <person name="Gile G.H."/>
            <person name="Hirakawa Y."/>
            <person name="Hopkins J.F."/>
            <person name="Kuo A."/>
            <person name="Rensing S.A."/>
            <person name="Schmutz J."/>
            <person name="Symeonidi A."/>
            <person name="Elias M."/>
            <person name="Eveleigh R.J."/>
            <person name="Herman E.K."/>
            <person name="Klute M.J."/>
            <person name="Nakayama T."/>
            <person name="Obornik M."/>
            <person name="Reyes-Prieto A."/>
            <person name="Armbrust E.V."/>
            <person name="Aves S.J."/>
            <person name="Beiko R.G."/>
            <person name="Coutinho P."/>
            <person name="Dacks J.B."/>
            <person name="Durnford D.G."/>
            <person name="Fast N.M."/>
            <person name="Green B.R."/>
            <person name="Grisdale C.J."/>
            <person name="Hempel F."/>
            <person name="Henrissat B."/>
            <person name="Hoppner M.P."/>
            <person name="Ishida K."/>
            <person name="Kim E."/>
            <person name="Koreny L."/>
            <person name="Kroth P.G."/>
            <person name="Liu Y."/>
            <person name="Malik S.B."/>
            <person name="Maier U.G."/>
            <person name="McRose D."/>
            <person name="Mock T."/>
            <person name="Neilson J.A."/>
            <person name="Onodera N.T."/>
            <person name="Poole A.M."/>
            <person name="Pritham E.J."/>
            <person name="Richards T.A."/>
            <person name="Rocap G."/>
            <person name="Roy S.W."/>
            <person name="Sarai C."/>
            <person name="Schaack S."/>
            <person name="Shirato S."/>
            <person name="Slamovits C.H."/>
            <person name="Spencer D.F."/>
            <person name="Suzuki S."/>
            <person name="Worden A.Z."/>
            <person name="Zauner S."/>
            <person name="Barry K."/>
            <person name="Bell C."/>
            <person name="Bharti A.K."/>
            <person name="Crow J.A."/>
            <person name="Grimwood J."/>
            <person name="Kramer R."/>
            <person name="Lindquist E."/>
            <person name="Lucas S."/>
            <person name="Salamov A."/>
            <person name="McFadden G.I."/>
            <person name="Lane C.E."/>
            <person name="Keeling P.J."/>
            <person name="Gray M.W."/>
            <person name="Grigoriev I.V."/>
            <person name="Archibald J.M."/>
        </authorList>
    </citation>
    <scope>NUCLEOTIDE SEQUENCE</scope>
    <source>
        <strain evidence="6 8">CCMP2712</strain>
    </source>
</reference>
<dbReference type="HOGENOM" id="CLU_009665_19_5_1"/>
<dbReference type="GO" id="GO:0016491">
    <property type="term" value="F:oxidoreductase activity"/>
    <property type="evidence" value="ECO:0007669"/>
    <property type="project" value="UniProtKB-KW"/>
</dbReference>
<dbReference type="PANTHER" id="PTHR46720">
    <property type="entry name" value="HYDROXYLASE, PUTATIVE (AFU_ORTHOLOGUE AFUA_3G01460)-RELATED"/>
    <property type="match status" value="1"/>
</dbReference>
<evidence type="ECO:0000313" key="8">
    <source>
        <dbReference type="Proteomes" id="UP000011087"/>
    </source>
</evidence>
<evidence type="ECO:0000256" key="2">
    <source>
        <dbReference type="ARBA" id="ARBA00022827"/>
    </source>
</evidence>
<evidence type="ECO:0000313" key="7">
    <source>
        <dbReference type="EnsemblProtists" id="EKX48006"/>
    </source>
</evidence>
<sequence length="437" mass="47928">QVAIIGGGPAGLTMAHALLKLPTGVEQVKVFEQKNESLPGIGGGIQINGGAAVLSRLGMRAKIAESCQPLRTILSRNVDGRELLKMSIARDRAAREALMVEGDIMAYLVMRDHLQSILSDDLPDGTVIYGKKLKDMQVGDAGSLCSFQDGTSEQFDLVIGCDGIKSRVRQEIVGQETKIYSGIRIIFSVAPAEGDSSRPADVQSDVHQWFGEGSYGFAATYGGGKGKKFDQVPPCLVLHPRPPSSLLRQFAYTSTDKRGDFVRRMKDKRMPQDLVRIVENADRFFDVGVYFHNPLVTWHKGSAVLLGDAAHAMPPFLGQGANQAMQDAYCLASNLAEIGKKHASLPDALKAYERRRKPPTTRIMLNSWILGNLETQTGLGASFRDNFFTATGALGERMWEEGGEDVGRGRKGRESTGRAREEWGEERGWQERMREGE</sequence>
<keyword evidence="2" id="KW-0274">FAD</keyword>
<gene>
    <name evidence="6" type="ORF">GUITHDRAFT_68920</name>
</gene>
<dbReference type="SUPFAM" id="SSF51905">
    <property type="entry name" value="FAD/NAD(P)-binding domain"/>
    <property type="match status" value="1"/>
</dbReference>
<dbReference type="STRING" id="905079.L1JHN2"/>
<dbReference type="Gene3D" id="3.50.50.60">
    <property type="entry name" value="FAD/NAD(P)-binding domain"/>
    <property type="match status" value="1"/>
</dbReference>
<dbReference type="Pfam" id="PF01494">
    <property type="entry name" value="FAD_binding_3"/>
    <property type="match status" value="1"/>
</dbReference>
<dbReference type="EnsemblProtists" id="EKX48006">
    <property type="protein sequence ID" value="EKX48006"/>
    <property type="gene ID" value="GUITHDRAFT_68920"/>
</dbReference>
<evidence type="ECO:0000256" key="3">
    <source>
        <dbReference type="ARBA" id="ARBA00023002"/>
    </source>
</evidence>
<feature type="non-terminal residue" evidence="6">
    <location>
        <position position="1"/>
    </location>
</feature>
<evidence type="ECO:0000256" key="4">
    <source>
        <dbReference type="SAM" id="MobiDB-lite"/>
    </source>
</evidence>
<dbReference type="GO" id="GO:0071949">
    <property type="term" value="F:FAD binding"/>
    <property type="evidence" value="ECO:0007669"/>
    <property type="project" value="InterPro"/>
</dbReference>
<feature type="region of interest" description="Disordered" evidence="4">
    <location>
        <begin position="400"/>
        <end position="437"/>
    </location>
</feature>
<dbReference type="InterPro" id="IPR002938">
    <property type="entry name" value="FAD-bd"/>
</dbReference>
<keyword evidence="3" id="KW-0560">Oxidoreductase</keyword>
<dbReference type="InterPro" id="IPR036188">
    <property type="entry name" value="FAD/NAD-bd_sf"/>
</dbReference>
<feature type="domain" description="FAD-binding" evidence="5">
    <location>
        <begin position="1"/>
        <end position="364"/>
    </location>
</feature>
<evidence type="ECO:0000259" key="5">
    <source>
        <dbReference type="Pfam" id="PF01494"/>
    </source>
</evidence>
<dbReference type="PANTHER" id="PTHR46720:SF3">
    <property type="entry name" value="FAD-BINDING DOMAIN-CONTAINING PROTEIN-RELATED"/>
    <property type="match status" value="1"/>
</dbReference>
<dbReference type="EMBL" id="JH992987">
    <property type="protein sequence ID" value="EKX48006.1"/>
    <property type="molecule type" value="Genomic_DNA"/>
</dbReference>
<dbReference type="GeneID" id="17304848"/>
<evidence type="ECO:0000313" key="6">
    <source>
        <dbReference type="EMBL" id="EKX48006.1"/>
    </source>
</evidence>
<dbReference type="InterPro" id="IPR051104">
    <property type="entry name" value="FAD_monoxygenase"/>
</dbReference>
<dbReference type="PRINTS" id="PR00420">
    <property type="entry name" value="RNGMNOXGNASE"/>
</dbReference>
<reference evidence="8" key="2">
    <citation type="submission" date="2012-11" db="EMBL/GenBank/DDBJ databases">
        <authorList>
            <person name="Kuo A."/>
            <person name="Curtis B.A."/>
            <person name="Tanifuji G."/>
            <person name="Burki F."/>
            <person name="Gruber A."/>
            <person name="Irimia M."/>
            <person name="Maruyama S."/>
            <person name="Arias M.C."/>
            <person name="Ball S.G."/>
            <person name="Gile G.H."/>
            <person name="Hirakawa Y."/>
            <person name="Hopkins J.F."/>
            <person name="Rensing S.A."/>
            <person name="Schmutz J."/>
            <person name="Symeonidi A."/>
            <person name="Elias M."/>
            <person name="Eveleigh R.J."/>
            <person name="Herman E.K."/>
            <person name="Klute M.J."/>
            <person name="Nakayama T."/>
            <person name="Obornik M."/>
            <person name="Reyes-Prieto A."/>
            <person name="Armbrust E.V."/>
            <person name="Aves S.J."/>
            <person name="Beiko R.G."/>
            <person name="Coutinho P."/>
            <person name="Dacks J.B."/>
            <person name="Durnford D.G."/>
            <person name="Fast N.M."/>
            <person name="Green B.R."/>
            <person name="Grisdale C."/>
            <person name="Hempe F."/>
            <person name="Henrissat B."/>
            <person name="Hoppner M.P."/>
            <person name="Ishida K.-I."/>
            <person name="Kim E."/>
            <person name="Koreny L."/>
            <person name="Kroth P.G."/>
            <person name="Liu Y."/>
            <person name="Malik S.-B."/>
            <person name="Maier U.G."/>
            <person name="McRose D."/>
            <person name="Mock T."/>
            <person name="Neilson J.A."/>
            <person name="Onodera N.T."/>
            <person name="Poole A.M."/>
            <person name="Pritham E.J."/>
            <person name="Richards T.A."/>
            <person name="Rocap G."/>
            <person name="Roy S.W."/>
            <person name="Sarai C."/>
            <person name="Schaack S."/>
            <person name="Shirato S."/>
            <person name="Slamovits C.H."/>
            <person name="Spencer D.F."/>
            <person name="Suzuki S."/>
            <person name="Worden A.Z."/>
            <person name="Zauner S."/>
            <person name="Barry K."/>
            <person name="Bell C."/>
            <person name="Bharti A.K."/>
            <person name="Crow J.A."/>
            <person name="Grimwood J."/>
            <person name="Kramer R."/>
            <person name="Lindquist E."/>
            <person name="Lucas S."/>
            <person name="Salamov A."/>
            <person name="McFadden G.I."/>
            <person name="Lane C.E."/>
            <person name="Keeling P.J."/>
            <person name="Gray M.W."/>
            <person name="Grigoriev I.V."/>
            <person name="Archibald J.M."/>
        </authorList>
    </citation>
    <scope>NUCLEOTIDE SEQUENCE</scope>
    <source>
        <strain evidence="8">CCMP2712</strain>
    </source>
</reference>
<keyword evidence="8" id="KW-1185">Reference proteome</keyword>
<dbReference type="PaxDb" id="55529-EKX48006"/>
<dbReference type="AlphaFoldDB" id="L1JHN2"/>
<dbReference type="KEGG" id="gtt:GUITHDRAFT_68920"/>
<name>L1JHN2_GUITC</name>
<dbReference type="GO" id="GO:0044550">
    <property type="term" value="P:secondary metabolite biosynthetic process"/>
    <property type="evidence" value="ECO:0007669"/>
    <property type="project" value="TreeGrafter"/>
</dbReference>
<protein>
    <recommendedName>
        <fullName evidence="5">FAD-binding domain-containing protein</fullName>
    </recommendedName>
</protein>
<organism evidence="6">
    <name type="scientific">Guillardia theta (strain CCMP2712)</name>
    <name type="common">Cryptophyte</name>
    <dbReference type="NCBI Taxonomy" id="905079"/>
    <lineage>
        <taxon>Eukaryota</taxon>
        <taxon>Cryptophyceae</taxon>
        <taxon>Pyrenomonadales</taxon>
        <taxon>Geminigeraceae</taxon>
        <taxon>Guillardia</taxon>
    </lineage>
</organism>